<evidence type="ECO:0000313" key="6">
    <source>
        <dbReference type="Proteomes" id="UP000241074"/>
    </source>
</evidence>
<dbReference type="PANTHER" id="PTHR35603">
    <property type="match status" value="1"/>
</dbReference>
<reference evidence="5 6" key="2">
    <citation type="submission" date="2018-03" db="EMBL/GenBank/DDBJ databases">
        <authorList>
            <person name="Keele B.F."/>
        </authorList>
    </citation>
    <scope>NUCLEOTIDE SEQUENCE [LARGE SCALE GENOMIC DNA]</scope>
    <source>
        <strain evidence="5 6">D13</strain>
    </source>
</reference>
<keyword evidence="2" id="KW-0472">Membrane</keyword>
<feature type="domain" description="Glycine zipper 2TM" evidence="4">
    <location>
        <begin position="76"/>
        <end position="116"/>
    </location>
</feature>
<dbReference type="InterPro" id="IPR008816">
    <property type="entry name" value="Gly_zipper_2TM_dom"/>
</dbReference>
<sequence>MRLILSLLVLTFSGTALAQATDNWNGPAPADNVTYAYADVLRVDPIYETYYTREPREECQEVPTRYTQRSGGDPTGGTILGAIIGGALGNQVGKGDGRRAATVAGAVIGGAIGHNVDQNNGSQPGRVVEGTRQDCRVVDVEREERRINGYDVEYRYRGEVYMSRLNYDPGERLRVRVSVEPVE</sequence>
<dbReference type="RefSeq" id="WP_106890693.1">
    <property type="nucleotide sequence ID" value="NZ_CP027860.1"/>
</dbReference>
<comment type="subcellular location">
    <subcellularLocation>
        <location evidence="1">Membrane</location>
    </subcellularLocation>
</comment>
<dbReference type="NCBIfam" id="NF008437">
    <property type="entry name" value="PRK11280.1"/>
    <property type="match status" value="1"/>
</dbReference>
<protein>
    <recommendedName>
        <fullName evidence="4">Glycine zipper 2TM domain-containing protein</fullName>
    </recommendedName>
</protein>
<evidence type="ECO:0000313" key="5">
    <source>
        <dbReference type="EMBL" id="AVP96765.1"/>
    </source>
</evidence>
<dbReference type="OrthoDB" id="8909257at2"/>
<gene>
    <name evidence="5" type="ORF">C7S18_05935</name>
</gene>
<evidence type="ECO:0000256" key="1">
    <source>
        <dbReference type="ARBA" id="ARBA00004370"/>
    </source>
</evidence>
<dbReference type="PANTHER" id="PTHR35603:SF2">
    <property type="entry name" value="OUTER MEMBRANE LIPOPROTEIN"/>
    <property type="match status" value="1"/>
</dbReference>
<proteinExistence type="predicted"/>
<dbReference type="KEGG" id="xba:C7S18_05935"/>
<dbReference type="InterPro" id="IPR051407">
    <property type="entry name" value="Bact_OM_lipoprot/Surf_antigen"/>
</dbReference>
<feature type="signal peptide" evidence="3">
    <location>
        <begin position="1"/>
        <end position="18"/>
    </location>
</feature>
<dbReference type="Pfam" id="PF05433">
    <property type="entry name" value="Rick_17kDa_Anti"/>
    <property type="match status" value="1"/>
</dbReference>
<dbReference type="GO" id="GO:0019867">
    <property type="term" value="C:outer membrane"/>
    <property type="evidence" value="ECO:0007669"/>
    <property type="project" value="InterPro"/>
</dbReference>
<evidence type="ECO:0000259" key="4">
    <source>
        <dbReference type="Pfam" id="PF05433"/>
    </source>
</evidence>
<keyword evidence="3" id="KW-0732">Signal</keyword>
<accession>A0A2P1PPK1</accession>
<keyword evidence="6" id="KW-1185">Reference proteome</keyword>
<dbReference type="Proteomes" id="UP000241074">
    <property type="component" value="Chromosome"/>
</dbReference>
<name>A0A2P1PPK1_9GAMM</name>
<dbReference type="AlphaFoldDB" id="A0A2P1PPK1"/>
<dbReference type="EMBL" id="CP027860">
    <property type="protein sequence ID" value="AVP96765.1"/>
    <property type="molecule type" value="Genomic_DNA"/>
</dbReference>
<evidence type="ECO:0000256" key="2">
    <source>
        <dbReference type="ARBA" id="ARBA00023136"/>
    </source>
</evidence>
<feature type="chain" id="PRO_5015147407" description="Glycine zipper 2TM domain-containing protein" evidence="3">
    <location>
        <begin position="19"/>
        <end position="183"/>
    </location>
</feature>
<organism evidence="5 6">
    <name type="scientific">Ahniella affigens</name>
    <dbReference type="NCBI Taxonomy" id="2021234"/>
    <lineage>
        <taxon>Bacteria</taxon>
        <taxon>Pseudomonadati</taxon>
        <taxon>Pseudomonadota</taxon>
        <taxon>Gammaproteobacteria</taxon>
        <taxon>Lysobacterales</taxon>
        <taxon>Rhodanobacteraceae</taxon>
        <taxon>Ahniella</taxon>
    </lineage>
</organism>
<evidence type="ECO:0000256" key="3">
    <source>
        <dbReference type="SAM" id="SignalP"/>
    </source>
</evidence>
<reference evidence="5 6" key="1">
    <citation type="submission" date="2018-03" db="EMBL/GenBank/DDBJ databases">
        <title>Ahniella affigens gen. nov., sp. nov., a gammaproteobacterium isolated from sandy soil near a stream.</title>
        <authorList>
            <person name="Ko Y."/>
            <person name="Kim J.-H."/>
        </authorList>
    </citation>
    <scope>NUCLEOTIDE SEQUENCE [LARGE SCALE GENOMIC DNA]</scope>
    <source>
        <strain evidence="5 6">D13</strain>
    </source>
</reference>